<feature type="region of interest" description="Disordered" evidence="1">
    <location>
        <begin position="126"/>
        <end position="149"/>
    </location>
</feature>
<evidence type="ECO:0000256" key="1">
    <source>
        <dbReference type="SAM" id="MobiDB-lite"/>
    </source>
</evidence>
<name>A0A4U1C0S1_9SPHI</name>
<evidence type="ECO:0000313" key="2">
    <source>
        <dbReference type="EMBL" id="TKB98547.1"/>
    </source>
</evidence>
<dbReference type="Proteomes" id="UP000308181">
    <property type="component" value="Unassembled WGS sequence"/>
</dbReference>
<dbReference type="RefSeq" id="WP_136825363.1">
    <property type="nucleotide sequence ID" value="NZ_SWBP01000002.1"/>
</dbReference>
<reference evidence="2 3" key="1">
    <citation type="submission" date="2019-04" db="EMBL/GenBank/DDBJ databases">
        <title>Pedobacter sp. AR-3-17 sp. nov., isolated from Arctic soil.</title>
        <authorList>
            <person name="Dahal R.H."/>
            <person name="Kim D.-U."/>
        </authorList>
    </citation>
    <scope>NUCLEOTIDE SEQUENCE [LARGE SCALE GENOMIC DNA]</scope>
    <source>
        <strain evidence="2 3">AR-3-17</strain>
    </source>
</reference>
<protein>
    <submittedName>
        <fullName evidence="2">Uncharacterized protein</fullName>
    </submittedName>
</protein>
<gene>
    <name evidence="2" type="ORF">FA046_05350</name>
</gene>
<accession>A0A4U1C0S1</accession>
<proteinExistence type="predicted"/>
<comment type="caution">
    <text evidence="2">The sequence shown here is derived from an EMBL/GenBank/DDBJ whole genome shotgun (WGS) entry which is preliminary data.</text>
</comment>
<organism evidence="2 3">
    <name type="scientific">Pedobacter cryophilus</name>
    <dbReference type="NCBI Taxonomy" id="2571271"/>
    <lineage>
        <taxon>Bacteria</taxon>
        <taxon>Pseudomonadati</taxon>
        <taxon>Bacteroidota</taxon>
        <taxon>Sphingobacteriia</taxon>
        <taxon>Sphingobacteriales</taxon>
        <taxon>Sphingobacteriaceae</taxon>
        <taxon>Pedobacter</taxon>
    </lineage>
</organism>
<evidence type="ECO:0000313" key="3">
    <source>
        <dbReference type="Proteomes" id="UP000308181"/>
    </source>
</evidence>
<dbReference type="AlphaFoldDB" id="A0A4U1C0S1"/>
<dbReference type="EMBL" id="SWBP01000002">
    <property type="protein sequence ID" value="TKB98547.1"/>
    <property type="molecule type" value="Genomic_DNA"/>
</dbReference>
<sequence>MSKKPVKKKIIKAMVDAYDKRRLRNSQDLPIIIPGEKREDTKSIWVPKETLDKLFADNPTANGLRMYLGVAGNYKVDNDTYTSAENHLGQTTLIFVTTHSSVSPPTMASSVDLLNNDDISISDDDLGGSGLNDQETCPPPPIGSSCTEF</sequence>
<keyword evidence="3" id="KW-1185">Reference proteome</keyword>
<dbReference type="OrthoDB" id="795829at2"/>